<reference evidence="2 3" key="1">
    <citation type="submission" date="2020-08" db="EMBL/GenBank/DDBJ databases">
        <title>Genome sequencing of Purple Non-Sulfur Bacteria from various extreme environments.</title>
        <authorList>
            <person name="Mayer M."/>
        </authorList>
    </citation>
    <scope>NUCLEOTIDE SEQUENCE [LARGE SCALE GENOMIC DNA]</scope>
    <source>
        <strain evidence="2 3">JA135</strain>
    </source>
</reference>
<proteinExistence type="predicted"/>
<dbReference type="AlphaFoldDB" id="A0A7W6WMG7"/>
<evidence type="ECO:0000256" key="1">
    <source>
        <dbReference type="SAM" id="MobiDB-lite"/>
    </source>
</evidence>
<dbReference type="EMBL" id="JACIGI010000065">
    <property type="protein sequence ID" value="MBB4287924.1"/>
    <property type="molecule type" value="Genomic_DNA"/>
</dbReference>
<dbReference type="Proteomes" id="UP000555728">
    <property type="component" value="Unassembled WGS sequence"/>
</dbReference>
<comment type="caution">
    <text evidence="2">The sequence shown here is derived from an EMBL/GenBank/DDBJ whole genome shotgun (WGS) entry which is preliminary data.</text>
</comment>
<evidence type="ECO:0000313" key="2">
    <source>
        <dbReference type="EMBL" id="MBB4287924.1"/>
    </source>
</evidence>
<feature type="region of interest" description="Disordered" evidence="1">
    <location>
        <begin position="56"/>
        <end position="82"/>
    </location>
</feature>
<gene>
    <name evidence="2" type="ORF">GGD88_003691</name>
</gene>
<accession>A0A7W6WMG7</accession>
<sequence>MNPRVHYAVTTDDAGRSVTLRRYVNTRSAPLDTLVFSGPQAQAIGLELIAKARATMPPTEDHPASANDQRIDLTAPVPTDAVEADRQCRALMGDPRYWKQR</sequence>
<keyword evidence="3" id="KW-1185">Reference proteome</keyword>
<evidence type="ECO:0000313" key="3">
    <source>
        <dbReference type="Proteomes" id="UP000555728"/>
    </source>
</evidence>
<protein>
    <submittedName>
        <fullName evidence="2">Uncharacterized protein</fullName>
    </submittedName>
</protein>
<organism evidence="2 3">
    <name type="scientific">Roseospira goensis</name>
    <dbReference type="NCBI Taxonomy" id="391922"/>
    <lineage>
        <taxon>Bacteria</taxon>
        <taxon>Pseudomonadati</taxon>
        <taxon>Pseudomonadota</taxon>
        <taxon>Alphaproteobacteria</taxon>
        <taxon>Rhodospirillales</taxon>
        <taxon>Rhodospirillaceae</taxon>
        <taxon>Roseospira</taxon>
    </lineage>
</organism>
<dbReference type="RefSeq" id="WP_184438144.1">
    <property type="nucleotide sequence ID" value="NZ_JACIGI010000065.1"/>
</dbReference>
<name>A0A7W6WMG7_9PROT</name>
<feature type="non-terminal residue" evidence="2">
    <location>
        <position position="101"/>
    </location>
</feature>